<dbReference type="GO" id="GO:0000162">
    <property type="term" value="P:L-tryptophan biosynthetic process"/>
    <property type="evidence" value="ECO:0007669"/>
    <property type="project" value="UniProtKB-UniRule"/>
</dbReference>
<keyword evidence="12" id="KW-1185">Reference proteome</keyword>
<dbReference type="PANTHER" id="PTHR42894:SF1">
    <property type="entry name" value="N-(5'-PHOSPHORIBOSYL)ANTHRANILATE ISOMERASE"/>
    <property type="match status" value="1"/>
</dbReference>
<accession>A0A1M6G298</accession>
<evidence type="ECO:0000256" key="7">
    <source>
        <dbReference type="ARBA" id="ARBA00023141"/>
    </source>
</evidence>
<dbReference type="Pfam" id="PF00697">
    <property type="entry name" value="PRAI"/>
    <property type="match status" value="1"/>
</dbReference>
<dbReference type="Proteomes" id="UP000183954">
    <property type="component" value="Unassembled WGS sequence"/>
</dbReference>
<evidence type="ECO:0000313" key="12">
    <source>
        <dbReference type="Proteomes" id="UP000183954"/>
    </source>
</evidence>
<dbReference type="OrthoDB" id="9786954at2"/>
<reference evidence="12" key="1">
    <citation type="submission" date="2016-11" db="EMBL/GenBank/DDBJ databases">
        <authorList>
            <person name="Varghese N."/>
            <person name="Submissions S."/>
        </authorList>
    </citation>
    <scope>NUCLEOTIDE SEQUENCE [LARGE SCALE GENOMIC DNA]</scope>
    <source>
        <strain evidence="12">DSM 15449</strain>
    </source>
</reference>
<keyword evidence="7 9" id="KW-0057">Aromatic amino acid biosynthesis</keyword>
<dbReference type="InterPro" id="IPR013785">
    <property type="entry name" value="Aldolase_TIM"/>
</dbReference>
<evidence type="ECO:0000256" key="6">
    <source>
        <dbReference type="ARBA" id="ARBA00022822"/>
    </source>
</evidence>
<proteinExistence type="inferred from homology"/>
<feature type="domain" description="N-(5'phosphoribosyl) anthranilate isomerase (PRAI)" evidence="10">
    <location>
        <begin position="5"/>
        <end position="197"/>
    </location>
</feature>
<gene>
    <name evidence="9" type="primary">trpF</name>
    <name evidence="11" type="ORF">SAMN02746098_05050</name>
</gene>
<dbReference type="AlphaFoldDB" id="A0A1M6G298"/>
<evidence type="ECO:0000313" key="11">
    <source>
        <dbReference type="EMBL" id="SHJ04014.1"/>
    </source>
</evidence>
<evidence type="ECO:0000256" key="9">
    <source>
        <dbReference type="HAMAP-Rule" id="MF_00135"/>
    </source>
</evidence>
<evidence type="ECO:0000256" key="5">
    <source>
        <dbReference type="ARBA" id="ARBA00022605"/>
    </source>
</evidence>
<dbReference type="UniPathway" id="UPA00035">
    <property type="reaction ID" value="UER00042"/>
</dbReference>
<keyword evidence="6 9" id="KW-0822">Tryptophan biosynthesis</keyword>
<comment type="catalytic activity">
    <reaction evidence="1 9">
        <text>N-(5-phospho-beta-D-ribosyl)anthranilate = 1-(2-carboxyphenylamino)-1-deoxy-D-ribulose 5-phosphate</text>
        <dbReference type="Rhea" id="RHEA:21540"/>
        <dbReference type="ChEBI" id="CHEBI:18277"/>
        <dbReference type="ChEBI" id="CHEBI:58613"/>
        <dbReference type="EC" id="5.3.1.24"/>
    </reaction>
</comment>
<keyword evidence="5 9" id="KW-0028">Amino-acid biosynthesis</keyword>
<organism evidence="11 12">
    <name type="scientific">Desulfosporosinus lacus DSM 15449</name>
    <dbReference type="NCBI Taxonomy" id="1121420"/>
    <lineage>
        <taxon>Bacteria</taxon>
        <taxon>Bacillati</taxon>
        <taxon>Bacillota</taxon>
        <taxon>Clostridia</taxon>
        <taxon>Eubacteriales</taxon>
        <taxon>Desulfitobacteriaceae</taxon>
        <taxon>Desulfosporosinus</taxon>
    </lineage>
</organism>
<evidence type="ECO:0000256" key="1">
    <source>
        <dbReference type="ARBA" id="ARBA00001164"/>
    </source>
</evidence>
<evidence type="ECO:0000259" key="10">
    <source>
        <dbReference type="Pfam" id="PF00697"/>
    </source>
</evidence>
<dbReference type="STRING" id="1121420.SAMN02746098_05050"/>
<protein>
    <recommendedName>
        <fullName evidence="4 9">N-(5'-phosphoribosyl)anthranilate isomerase</fullName>
        <shortName evidence="9">PRAI</shortName>
        <ecNumber evidence="3 9">5.3.1.24</ecNumber>
    </recommendedName>
</protein>
<evidence type="ECO:0000256" key="3">
    <source>
        <dbReference type="ARBA" id="ARBA00012572"/>
    </source>
</evidence>
<keyword evidence="8 9" id="KW-0413">Isomerase</keyword>
<dbReference type="EMBL" id="FQXJ01000034">
    <property type="protein sequence ID" value="SHJ04014.1"/>
    <property type="molecule type" value="Genomic_DNA"/>
</dbReference>
<dbReference type="GO" id="GO:0004640">
    <property type="term" value="F:phosphoribosylanthranilate isomerase activity"/>
    <property type="evidence" value="ECO:0007669"/>
    <property type="project" value="UniProtKB-UniRule"/>
</dbReference>
<dbReference type="CDD" id="cd00405">
    <property type="entry name" value="PRAI"/>
    <property type="match status" value="1"/>
</dbReference>
<sequence length="203" mass="22418">MTKIKLCGLTRVCDIEAVNEAQPDYVGFVFANSKRRITPREAFGLKELLDDKIQTVGVFVDETIDQILDICSIGIIDFIQLHGQENATYMERLQKESGKPVIKAVRVRSREDIKAAEKLNCNYLLLDAFSDKSAGGTGETFDWKVVDAVQKPFFLAGGLNSGNILQAMSAVKPFGVDISSGVESDGFKDRGKILEIVRLIRSV</sequence>
<name>A0A1M6G298_9FIRM</name>
<dbReference type="InterPro" id="IPR011060">
    <property type="entry name" value="RibuloseP-bd_barrel"/>
</dbReference>
<dbReference type="HAMAP" id="MF_00135">
    <property type="entry name" value="PRAI"/>
    <property type="match status" value="1"/>
</dbReference>
<dbReference type="SUPFAM" id="SSF51366">
    <property type="entry name" value="Ribulose-phoshate binding barrel"/>
    <property type="match status" value="1"/>
</dbReference>
<evidence type="ECO:0000256" key="4">
    <source>
        <dbReference type="ARBA" id="ARBA00022272"/>
    </source>
</evidence>
<comment type="similarity">
    <text evidence="9">Belongs to the TrpF family.</text>
</comment>
<dbReference type="InterPro" id="IPR001240">
    <property type="entry name" value="PRAI_dom"/>
</dbReference>
<dbReference type="EC" id="5.3.1.24" evidence="3 9"/>
<evidence type="ECO:0000256" key="2">
    <source>
        <dbReference type="ARBA" id="ARBA00004664"/>
    </source>
</evidence>
<evidence type="ECO:0000256" key="8">
    <source>
        <dbReference type="ARBA" id="ARBA00023235"/>
    </source>
</evidence>
<dbReference type="Gene3D" id="3.20.20.70">
    <property type="entry name" value="Aldolase class I"/>
    <property type="match status" value="1"/>
</dbReference>
<dbReference type="InterPro" id="IPR044643">
    <property type="entry name" value="TrpF_fam"/>
</dbReference>
<comment type="pathway">
    <text evidence="2 9">Amino-acid biosynthesis; L-tryptophan biosynthesis; L-tryptophan from chorismate: step 3/5.</text>
</comment>
<dbReference type="PANTHER" id="PTHR42894">
    <property type="entry name" value="N-(5'-PHOSPHORIBOSYL)ANTHRANILATE ISOMERASE"/>
    <property type="match status" value="1"/>
</dbReference>
<dbReference type="RefSeq" id="WP_073033183.1">
    <property type="nucleotide sequence ID" value="NZ_FQXJ01000034.1"/>
</dbReference>